<dbReference type="SUPFAM" id="SSF53474">
    <property type="entry name" value="alpha/beta-Hydrolases"/>
    <property type="match status" value="1"/>
</dbReference>
<dbReference type="RefSeq" id="WP_015102752.1">
    <property type="nucleotide sequence ID" value="NC_019673.1"/>
</dbReference>
<accession>K0JXM7</accession>
<dbReference type="HOGENOM" id="CLU_2169244_0_0_11"/>
<organism evidence="3 4">
    <name type="scientific">Saccharothrix espanaensis (strain ATCC 51144 / DSM 44229 / JCM 9112 / NBRC 15066 / NRRL 15764)</name>
    <dbReference type="NCBI Taxonomy" id="1179773"/>
    <lineage>
        <taxon>Bacteria</taxon>
        <taxon>Bacillati</taxon>
        <taxon>Actinomycetota</taxon>
        <taxon>Actinomycetes</taxon>
        <taxon>Pseudonocardiales</taxon>
        <taxon>Pseudonocardiaceae</taxon>
        <taxon>Saccharothrix</taxon>
    </lineage>
</organism>
<evidence type="ECO:0000313" key="3">
    <source>
        <dbReference type="EMBL" id="CCH32640.1"/>
    </source>
</evidence>
<protein>
    <recommendedName>
        <fullName evidence="2">AB hydrolase-1 domain-containing protein</fullName>
    </recommendedName>
</protein>
<dbReference type="Pfam" id="PF00561">
    <property type="entry name" value="Abhydrolase_1"/>
    <property type="match status" value="1"/>
</dbReference>
<dbReference type="GO" id="GO:0003824">
    <property type="term" value="F:catalytic activity"/>
    <property type="evidence" value="ECO:0007669"/>
    <property type="project" value="UniProtKB-ARBA"/>
</dbReference>
<evidence type="ECO:0000259" key="2">
    <source>
        <dbReference type="Pfam" id="PF00561"/>
    </source>
</evidence>
<feature type="domain" description="AB hydrolase-1" evidence="2">
    <location>
        <begin position="4"/>
        <end position="82"/>
    </location>
</feature>
<dbReference type="PATRIC" id="fig|1179773.3.peg.5420"/>
<feature type="region of interest" description="Disordered" evidence="1">
    <location>
        <begin position="79"/>
        <end position="110"/>
    </location>
</feature>
<proteinExistence type="predicted"/>
<dbReference type="InterPro" id="IPR029058">
    <property type="entry name" value="AB_hydrolase_fold"/>
</dbReference>
<dbReference type="EMBL" id="HE804045">
    <property type="protein sequence ID" value="CCH32640.1"/>
    <property type="molecule type" value="Genomic_DNA"/>
</dbReference>
<dbReference type="eggNOG" id="COG1073">
    <property type="taxonomic scope" value="Bacteria"/>
</dbReference>
<reference evidence="3 4" key="1">
    <citation type="journal article" date="2012" name="BMC Genomics">
        <title>Complete genome sequence of Saccharothrix espanaensis DSM 44229T and comparison to the other completely sequenced Pseudonocardiaceae.</title>
        <authorList>
            <person name="Strobel T."/>
            <person name="Al-Dilaimi A."/>
            <person name="Blom J."/>
            <person name="Gessner A."/>
            <person name="Kalinowski J."/>
            <person name="Luzhetska M."/>
            <person name="Puhler A."/>
            <person name="Szczepanowski R."/>
            <person name="Bechthold A."/>
            <person name="Ruckert C."/>
        </authorList>
    </citation>
    <scope>NUCLEOTIDE SEQUENCE [LARGE SCALE GENOMIC DNA]</scope>
    <source>
        <strain evidence="4">ATCC 51144 / DSM 44229 / JCM 9112 / NBRC 15066 / NRRL 15764</strain>
    </source>
</reference>
<gene>
    <name evidence="3" type="ordered locus">BN6_53810</name>
</gene>
<dbReference type="AlphaFoldDB" id="K0JXM7"/>
<dbReference type="STRING" id="1179773.BN6_53810"/>
<dbReference type="KEGG" id="sesp:BN6_53810"/>
<dbReference type="Gene3D" id="3.40.50.1820">
    <property type="entry name" value="alpha/beta hydrolase"/>
    <property type="match status" value="1"/>
</dbReference>
<keyword evidence="4" id="KW-1185">Reference proteome</keyword>
<dbReference type="InterPro" id="IPR000073">
    <property type="entry name" value="AB_hydrolase_1"/>
</dbReference>
<dbReference type="Proteomes" id="UP000006281">
    <property type="component" value="Chromosome"/>
</dbReference>
<sequence>MCDLDLLRRLLDREKIDWLGYSVGTWLGAQYATSFPTHVGRFVFNSKTELTTDWQGAFADFEAGVERWFREDFLPWGRSTTAATDATPPATRSGRPTSGCAPRSPRRRPC</sequence>
<evidence type="ECO:0000256" key="1">
    <source>
        <dbReference type="SAM" id="MobiDB-lite"/>
    </source>
</evidence>
<feature type="compositionally biased region" description="Low complexity" evidence="1">
    <location>
        <begin position="80"/>
        <end position="91"/>
    </location>
</feature>
<name>K0JXM7_SACES</name>
<evidence type="ECO:0000313" key="4">
    <source>
        <dbReference type="Proteomes" id="UP000006281"/>
    </source>
</evidence>